<evidence type="ECO:0000256" key="1">
    <source>
        <dbReference type="ARBA" id="ARBA00000085"/>
    </source>
</evidence>
<dbReference type="PRINTS" id="PR00344">
    <property type="entry name" value="BCTRLSENSOR"/>
</dbReference>
<dbReference type="InterPro" id="IPR036890">
    <property type="entry name" value="HATPase_C_sf"/>
</dbReference>
<comment type="catalytic activity">
    <reaction evidence="1">
        <text>ATP + protein L-histidine = ADP + protein N-phospho-L-histidine.</text>
        <dbReference type="EC" id="2.7.13.3"/>
    </reaction>
</comment>
<dbReference type="InterPro" id="IPR003594">
    <property type="entry name" value="HATPase_dom"/>
</dbReference>
<keyword evidence="4" id="KW-0808">Transferase</keyword>
<evidence type="ECO:0000256" key="9">
    <source>
        <dbReference type="SAM" id="Phobius"/>
    </source>
</evidence>
<dbReference type="EC" id="2.7.13.3" evidence="2"/>
<protein>
    <recommendedName>
        <fullName evidence="2">histidine kinase</fullName>
        <ecNumber evidence="2">2.7.13.3</ecNumber>
    </recommendedName>
</protein>
<gene>
    <name evidence="11" type="ORF">BR63_02485</name>
</gene>
<organism evidence="11 12">
    <name type="scientific">Thermanaerosceptrum fracticalcis</name>
    <dbReference type="NCBI Taxonomy" id="1712410"/>
    <lineage>
        <taxon>Bacteria</taxon>
        <taxon>Bacillati</taxon>
        <taxon>Bacillota</taxon>
        <taxon>Clostridia</taxon>
        <taxon>Eubacteriales</taxon>
        <taxon>Peptococcaceae</taxon>
        <taxon>Thermanaerosceptrum</taxon>
    </lineage>
</organism>
<dbReference type="SUPFAM" id="SSF55874">
    <property type="entry name" value="ATPase domain of HSP90 chaperone/DNA topoisomerase II/histidine kinase"/>
    <property type="match status" value="1"/>
</dbReference>
<evidence type="ECO:0000313" key="11">
    <source>
        <dbReference type="EMBL" id="QNB45277.1"/>
    </source>
</evidence>
<evidence type="ECO:0000256" key="8">
    <source>
        <dbReference type="ARBA" id="ARBA00023012"/>
    </source>
</evidence>
<evidence type="ECO:0000256" key="5">
    <source>
        <dbReference type="ARBA" id="ARBA00022741"/>
    </source>
</evidence>
<evidence type="ECO:0000256" key="7">
    <source>
        <dbReference type="ARBA" id="ARBA00022840"/>
    </source>
</evidence>
<dbReference type="Proteomes" id="UP000515847">
    <property type="component" value="Chromosome"/>
</dbReference>
<evidence type="ECO:0000256" key="6">
    <source>
        <dbReference type="ARBA" id="ARBA00022777"/>
    </source>
</evidence>
<dbReference type="GO" id="GO:0005524">
    <property type="term" value="F:ATP binding"/>
    <property type="evidence" value="ECO:0007669"/>
    <property type="project" value="UniProtKB-KW"/>
</dbReference>
<dbReference type="PANTHER" id="PTHR43065:SF10">
    <property type="entry name" value="PEROXIDE STRESS-ACTIVATED HISTIDINE KINASE MAK3"/>
    <property type="match status" value="1"/>
</dbReference>
<dbReference type="PANTHER" id="PTHR43065">
    <property type="entry name" value="SENSOR HISTIDINE KINASE"/>
    <property type="match status" value="1"/>
</dbReference>
<evidence type="ECO:0000313" key="12">
    <source>
        <dbReference type="Proteomes" id="UP000515847"/>
    </source>
</evidence>
<keyword evidence="6" id="KW-0418">Kinase</keyword>
<dbReference type="AlphaFoldDB" id="A0A7G6DZM3"/>
<dbReference type="Gene3D" id="3.30.565.10">
    <property type="entry name" value="Histidine kinase-like ATPase, C-terminal domain"/>
    <property type="match status" value="1"/>
</dbReference>
<keyword evidence="5" id="KW-0547">Nucleotide-binding</keyword>
<keyword evidence="12" id="KW-1185">Reference proteome</keyword>
<sequence length="94" mass="10699">MVKNTIQSDYGGFSKKSRPFLSKIRIFFKIFFELLFSIYFHQLHNSCTKEHGTGLGLSVCYKIVENHSGKISVESEVNQGTRVSIVLPKNLCLN</sequence>
<evidence type="ECO:0000256" key="4">
    <source>
        <dbReference type="ARBA" id="ARBA00022679"/>
    </source>
</evidence>
<evidence type="ECO:0000256" key="3">
    <source>
        <dbReference type="ARBA" id="ARBA00022553"/>
    </source>
</evidence>
<keyword evidence="7" id="KW-0067">ATP-binding</keyword>
<keyword evidence="9" id="KW-1133">Transmembrane helix</keyword>
<evidence type="ECO:0000256" key="2">
    <source>
        <dbReference type="ARBA" id="ARBA00012438"/>
    </source>
</evidence>
<accession>A0A7G6DZM3</accession>
<dbReference type="GO" id="GO:0000160">
    <property type="term" value="P:phosphorelay signal transduction system"/>
    <property type="evidence" value="ECO:0007669"/>
    <property type="project" value="UniProtKB-KW"/>
</dbReference>
<dbReference type="KEGG" id="tfr:BR63_02485"/>
<keyword evidence="9" id="KW-0812">Transmembrane</keyword>
<proteinExistence type="predicted"/>
<evidence type="ECO:0000259" key="10">
    <source>
        <dbReference type="Pfam" id="PF02518"/>
    </source>
</evidence>
<dbReference type="GO" id="GO:0004673">
    <property type="term" value="F:protein histidine kinase activity"/>
    <property type="evidence" value="ECO:0007669"/>
    <property type="project" value="UniProtKB-EC"/>
</dbReference>
<dbReference type="OrthoDB" id="2359336at2"/>
<name>A0A7G6DZM3_THEFR</name>
<dbReference type="Pfam" id="PF02518">
    <property type="entry name" value="HATPase_c"/>
    <property type="match status" value="1"/>
</dbReference>
<dbReference type="EMBL" id="CP045798">
    <property type="protein sequence ID" value="QNB45277.1"/>
    <property type="molecule type" value="Genomic_DNA"/>
</dbReference>
<feature type="domain" description="Histidine kinase/HSP90-like ATPase" evidence="10">
    <location>
        <begin position="12"/>
        <end position="89"/>
    </location>
</feature>
<dbReference type="RefSeq" id="WP_034421774.1">
    <property type="nucleotide sequence ID" value="NZ_CP045798.1"/>
</dbReference>
<dbReference type="InterPro" id="IPR004358">
    <property type="entry name" value="Sig_transdc_His_kin-like_C"/>
</dbReference>
<keyword evidence="8" id="KW-0902">Two-component regulatory system</keyword>
<keyword evidence="9" id="KW-0472">Membrane</keyword>
<feature type="transmembrane region" description="Helical" evidence="9">
    <location>
        <begin position="20"/>
        <end position="40"/>
    </location>
</feature>
<reference evidence="11 12" key="1">
    <citation type="journal article" date="2019" name="Front. Microbiol.">
        <title>Thermoanaerosceptrum fracticalcis gen. nov. sp. nov., a Novel Fumarate-Fermenting Microorganism From a Deep Fractured Carbonate Aquifer of the US Great Basin.</title>
        <authorList>
            <person name="Hamilton-Brehm S.D."/>
            <person name="Stewart L.E."/>
            <person name="Zavarin M."/>
            <person name="Caldwell M."/>
            <person name="Lawson P.A."/>
            <person name="Onstott T.C."/>
            <person name="Grzymski J."/>
            <person name="Neveux I."/>
            <person name="Lollar B.S."/>
            <person name="Russell C.E."/>
            <person name="Moser D.P."/>
        </authorList>
    </citation>
    <scope>NUCLEOTIDE SEQUENCE [LARGE SCALE GENOMIC DNA]</scope>
    <source>
        <strain evidence="11 12">DRI-13</strain>
    </source>
</reference>
<keyword evidence="3" id="KW-0597">Phosphoprotein</keyword>